<sequence>MGEYINNNHLRDEKLIEKSLLQRKPELEIVNLGHFFRIVVEPPVELPPFQPAAATPPVQELSEQPPPETSDTEPYISNK</sequence>
<dbReference type="AlphaFoldDB" id="A0A0G0V077"/>
<dbReference type="Proteomes" id="UP000034961">
    <property type="component" value="Unassembled WGS sequence"/>
</dbReference>
<accession>A0A0G0V077</accession>
<comment type="caution">
    <text evidence="2">The sequence shown here is derived from an EMBL/GenBank/DDBJ whole genome shotgun (WGS) entry which is preliminary data.</text>
</comment>
<evidence type="ECO:0000256" key="1">
    <source>
        <dbReference type="SAM" id="MobiDB-lite"/>
    </source>
</evidence>
<organism evidence="2 3">
    <name type="scientific">Candidatus Roizmanbacteria bacterium GW2011_GWA1_41_13</name>
    <dbReference type="NCBI Taxonomy" id="1618474"/>
    <lineage>
        <taxon>Bacteria</taxon>
        <taxon>Candidatus Roizmaniibacteriota</taxon>
    </lineage>
</organism>
<evidence type="ECO:0000313" key="3">
    <source>
        <dbReference type="Proteomes" id="UP000034961"/>
    </source>
</evidence>
<feature type="region of interest" description="Disordered" evidence="1">
    <location>
        <begin position="46"/>
        <end position="79"/>
    </location>
</feature>
<protein>
    <submittedName>
        <fullName evidence="2">Uncharacterized protein</fullName>
    </submittedName>
</protein>
<evidence type="ECO:0000313" key="2">
    <source>
        <dbReference type="EMBL" id="KKR94344.1"/>
    </source>
</evidence>
<proteinExistence type="predicted"/>
<name>A0A0G0V077_9BACT</name>
<gene>
    <name evidence="2" type="ORF">UU41_C0008G0028</name>
</gene>
<reference evidence="2 3" key="1">
    <citation type="journal article" date="2015" name="Nature">
        <title>rRNA introns, odd ribosomes, and small enigmatic genomes across a large radiation of phyla.</title>
        <authorList>
            <person name="Brown C.T."/>
            <person name="Hug L.A."/>
            <person name="Thomas B.C."/>
            <person name="Sharon I."/>
            <person name="Castelle C.J."/>
            <person name="Singh A."/>
            <person name="Wilkins M.J."/>
            <person name="Williams K.H."/>
            <person name="Banfield J.F."/>
        </authorList>
    </citation>
    <scope>NUCLEOTIDE SEQUENCE [LARGE SCALE GENOMIC DNA]</scope>
</reference>
<dbReference type="EMBL" id="LCAN01000008">
    <property type="protein sequence ID" value="KKR94344.1"/>
    <property type="molecule type" value="Genomic_DNA"/>
</dbReference>